<dbReference type="AlphaFoldDB" id="A0A5A7SGQ0"/>
<keyword evidence="3" id="KW-0010">Activator</keyword>
<dbReference type="OrthoDB" id="9809391at2"/>
<gene>
    <name evidence="6" type="ORF">FOY51_02345</name>
</gene>
<keyword evidence="2" id="KW-0238">DNA-binding</keyword>
<dbReference type="Pfam" id="PF07739">
    <property type="entry name" value="TipAS"/>
    <property type="match status" value="1"/>
</dbReference>
<keyword evidence="4" id="KW-0804">Transcription</keyword>
<dbReference type="GO" id="GO:0003700">
    <property type="term" value="F:DNA-binding transcription factor activity"/>
    <property type="evidence" value="ECO:0007669"/>
    <property type="project" value="InterPro"/>
</dbReference>
<dbReference type="InterPro" id="IPR000551">
    <property type="entry name" value="MerR-type_HTH_dom"/>
</dbReference>
<dbReference type="PRINTS" id="PR00040">
    <property type="entry name" value="HTHMERR"/>
</dbReference>
<feature type="domain" description="HTH merR-type" evidence="5">
    <location>
        <begin position="36"/>
        <end position="105"/>
    </location>
</feature>
<sequence length="285" mass="31737">MSSSCGYTQTTRCDIFRLDPHVTRGAIVDLVSENAKLTVGAVAKLVGVSVRTLHHYDDIGLVVPSDRTSVGYRTYSAADIERLHQVLTYRELGFSLAQVQEIVGADSVDAMAHLRRQRELLDERIDRLHQMAAAVEKMMEAKSMGVQLTPQEQREIFGDKWLGDDYAADAEERWGESEQWKQSQQRTAQFSKADWQKIKDDGDAFTAKLAQAMADGVEPGSTEANALAEEHRAGIAAFYDCDHAMQVKVAETYLSDERMRGYYDGVAPGLAQYVRDIVVANAEQV</sequence>
<dbReference type="PROSITE" id="PS00552">
    <property type="entry name" value="HTH_MERR_1"/>
    <property type="match status" value="1"/>
</dbReference>
<dbReference type="Gene3D" id="1.10.490.50">
    <property type="entry name" value="Antibiotic binding domain of TipA-like multidrug resistance regulators"/>
    <property type="match status" value="1"/>
</dbReference>
<evidence type="ECO:0000313" key="6">
    <source>
        <dbReference type="EMBL" id="KAA0024794.1"/>
    </source>
</evidence>
<evidence type="ECO:0000256" key="2">
    <source>
        <dbReference type="ARBA" id="ARBA00023125"/>
    </source>
</evidence>
<dbReference type="InterPro" id="IPR012925">
    <property type="entry name" value="TipAS_dom"/>
</dbReference>
<dbReference type="InterPro" id="IPR009061">
    <property type="entry name" value="DNA-bd_dom_put_sf"/>
</dbReference>
<dbReference type="PANTHER" id="PTHR30204">
    <property type="entry name" value="REDOX-CYCLING DRUG-SENSING TRANSCRIPTIONAL ACTIVATOR SOXR"/>
    <property type="match status" value="1"/>
</dbReference>
<reference evidence="6 7" key="1">
    <citation type="submission" date="2019-07" db="EMBL/GenBank/DDBJ databases">
        <title>Rhodococcus cavernicolus sp. nov., isolated from a cave.</title>
        <authorList>
            <person name="Lee S.D."/>
        </authorList>
    </citation>
    <scope>NUCLEOTIDE SEQUENCE [LARGE SCALE GENOMIC DNA]</scope>
    <source>
        <strain evidence="6 7">C1-24</strain>
    </source>
</reference>
<proteinExistence type="predicted"/>
<comment type="caution">
    <text evidence="6">The sequence shown here is derived from an EMBL/GenBank/DDBJ whole genome shotgun (WGS) entry which is preliminary data.</text>
</comment>
<dbReference type="SUPFAM" id="SSF89082">
    <property type="entry name" value="Antibiotic binding domain of TipA-like multidrug resistance regulators"/>
    <property type="match status" value="1"/>
</dbReference>
<evidence type="ECO:0000256" key="4">
    <source>
        <dbReference type="ARBA" id="ARBA00023163"/>
    </source>
</evidence>
<dbReference type="Pfam" id="PF13411">
    <property type="entry name" value="MerR_1"/>
    <property type="match status" value="1"/>
</dbReference>
<keyword evidence="7" id="KW-1185">Reference proteome</keyword>
<dbReference type="Gene3D" id="1.10.1660.10">
    <property type="match status" value="1"/>
</dbReference>
<accession>A0A5A7SGQ0</accession>
<dbReference type="CDD" id="cd01106">
    <property type="entry name" value="HTH_TipAL-Mta"/>
    <property type="match status" value="1"/>
</dbReference>
<dbReference type="SUPFAM" id="SSF46955">
    <property type="entry name" value="Putative DNA-binding domain"/>
    <property type="match status" value="1"/>
</dbReference>
<evidence type="ECO:0000256" key="3">
    <source>
        <dbReference type="ARBA" id="ARBA00023159"/>
    </source>
</evidence>
<evidence type="ECO:0000259" key="5">
    <source>
        <dbReference type="PROSITE" id="PS50937"/>
    </source>
</evidence>
<protein>
    <submittedName>
        <fullName evidence="6">MerR family transcriptional regulator</fullName>
    </submittedName>
</protein>
<evidence type="ECO:0000313" key="7">
    <source>
        <dbReference type="Proteomes" id="UP000322244"/>
    </source>
</evidence>
<name>A0A5A7SGQ0_9NOCA</name>
<dbReference type="PANTHER" id="PTHR30204:SF90">
    <property type="entry name" value="HTH-TYPE TRANSCRIPTIONAL ACTIVATOR MTA"/>
    <property type="match status" value="1"/>
</dbReference>
<dbReference type="EMBL" id="VLNY01000001">
    <property type="protein sequence ID" value="KAA0024794.1"/>
    <property type="molecule type" value="Genomic_DNA"/>
</dbReference>
<dbReference type="GO" id="GO:0003677">
    <property type="term" value="F:DNA binding"/>
    <property type="evidence" value="ECO:0007669"/>
    <property type="project" value="UniProtKB-KW"/>
</dbReference>
<keyword evidence="1" id="KW-0805">Transcription regulation</keyword>
<dbReference type="SMART" id="SM00422">
    <property type="entry name" value="HTH_MERR"/>
    <property type="match status" value="1"/>
</dbReference>
<organism evidence="6 7">
    <name type="scientific">Antrihabitans cavernicola</name>
    <dbReference type="NCBI Taxonomy" id="2495913"/>
    <lineage>
        <taxon>Bacteria</taxon>
        <taxon>Bacillati</taxon>
        <taxon>Actinomycetota</taxon>
        <taxon>Actinomycetes</taxon>
        <taxon>Mycobacteriales</taxon>
        <taxon>Nocardiaceae</taxon>
        <taxon>Antrihabitans</taxon>
    </lineage>
</organism>
<dbReference type="PROSITE" id="PS50937">
    <property type="entry name" value="HTH_MERR_2"/>
    <property type="match status" value="1"/>
</dbReference>
<dbReference type="InterPro" id="IPR036244">
    <property type="entry name" value="TipA-like_antibiotic-bd"/>
</dbReference>
<dbReference type="InterPro" id="IPR047057">
    <property type="entry name" value="MerR_fam"/>
</dbReference>
<dbReference type="Proteomes" id="UP000322244">
    <property type="component" value="Unassembled WGS sequence"/>
</dbReference>
<evidence type="ECO:0000256" key="1">
    <source>
        <dbReference type="ARBA" id="ARBA00023015"/>
    </source>
</evidence>